<gene>
    <name evidence="1" type="ORF">GGQ54_000646</name>
</gene>
<keyword evidence="2" id="KW-1185">Reference proteome</keyword>
<evidence type="ECO:0000313" key="2">
    <source>
        <dbReference type="Proteomes" id="UP000527616"/>
    </source>
</evidence>
<organism evidence="1 2">
    <name type="scientific">Naumannella cuiyingiana</name>
    <dbReference type="NCBI Taxonomy" id="1347891"/>
    <lineage>
        <taxon>Bacteria</taxon>
        <taxon>Bacillati</taxon>
        <taxon>Actinomycetota</taxon>
        <taxon>Actinomycetes</taxon>
        <taxon>Propionibacteriales</taxon>
        <taxon>Propionibacteriaceae</taxon>
        <taxon>Naumannella</taxon>
    </lineage>
</organism>
<accession>A0A7Z0IK30</accession>
<proteinExistence type="predicted"/>
<comment type="caution">
    <text evidence="1">The sequence shown here is derived from an EMBL/GenBank/DDBJ whole genome shotgun (WGS) entry which is preliminary data.</text>
</comment>
<name>A0A7Z0IK30_9ACTN</name>
<sequence>MAHTVESVIARRRLLGAGAGIGAASLLAGCGLDRLGGGERDGDRAYCVPRSATQRRAGIGEAELAYEENDRAQPFNIDADFARQLDGWLEFFDARAGLGAPDRIRTYGAWIDGSGSCDSWHHSGRALDFARLVRGDAEIVSCRNDLWREAADLPTQRRRYWALAASLHRHFSYVVTYLYNDAHRNHIHVDNGASGAELARFSTRSRTQLQGVQAVCSYLYGLDVPITGRWDDATRAATGRVLADIGVGGSLTDDGAWTALMGAATGAAAP</sequence>
<evidence type="ECO:0000313" key="1">
    <source>
        <dbReference type="EMBL" id="NYI70086.1"/>
    </source>
</evidence>
<dbReference type="RefSeq" id="WP_179444077.1">
    <property type="nucleotide sequence ID" value="NZ_JACBZS010000001.1"/>
</dbReference>
<evidence type="ECO:0008006" key="3">
    <source>
        <dbReference type="Google" id="ProtNLM"/>
    </source>
</evidence>
<reference evidence="1 2" key="1">
    <citation type="submission" date="2020-07" db="EMBL/GenBank/DDBJ databases">
        <title>Sequencing the genomes of 1000 actinobacteria strains.</title>
        <authorList>
            <person name="Klenk H.-P."/>
        </authorList>
    </citation>
    <scope>NUCLEOTIDE SEQUENCE [LARGE SCALE GENOMIC DNA]</scope>
    <source>
        <strain evidence="1 2">DSM 103164</strain>
    </source>
</reference>
<dbReference type="EMBL" id="JACBZS010000001">
    <property type="protein sequence ID" value="NYI70086.1"/>
    <property type="molecule type" value="Genomic_DNA"/>
</dbReference>
<protein>
    <recommendedName>
        <fullName evidence="3">Extensin-like C-terminal domain-containing protein</fullName>
    </recommendedName>
</protein>
<dbReference type="AlphaFoldDB" id="A0A7Z0IK30"/>
<dbReference type="Proteomes" id="UP000527616">
    <property type="component" value="Unassembled WGS sequence"/>
</dbReference>